<evidence type="ECO:0000313" key="2">
    <source>
        <dbReference type="Proteomes" id="UP000827872"/>
    </source>
</evidence>
<dbReference type="Proteomes" id="UP000827872">
    <property type="component" value="Linkage Group LG08"/>
</dbReference>
<organism evidence="1 2">
    <name type="scientific">Sphaerodactylus townsendi</name>
    <dbReference type="NCBI Taxonomy" id="933632"/>
    <lineage>
        <taxon>Eukaryota</taxon>
        <taxon>Metazoa</taxon>
        <taxon>Chordata</taxon>
        <taxon>Craniata</taxon>
        <taxon>Vertebrata</taxon>
        <taxon>Euteleostomi</taxon>
        <taxon>Lepidosauria</taxon>
        <taxon>Squamata</taxon>
        <taxon>Bifurcata</taxon>
        <taxon>Gekkota</taxon>
        <taxon>Sphaerodactylidae</taxon>
        <taxon>Sphaerodactylus</taxon>
    </lineage>
</organism>
<accession>A0ACB8FAN1</accession>
<protein>
    <submittedName>
        <fullName evidence="1">Uncharacterized protein</fullName>
    </submittedName>
</protein>
<reference evidence="1" key="1">
    <citation type="submission" date="2021-08" db="EMBL/GenBank/DDBJ databases">
        <title>The first chromosome-level gecko genome reveals the dynamic sex chromosomes of Neotropical dwarf geckos (Sphaerodactylidae: Sphaerodactylus).</title>
        <authorList>
            <person name="Pinto B.J."/>
            <person name="Keating S.E."/>
            <person name="Gamble T."/>
        </authorList>
    </citation>
    <scope>NUCLEOTIDE SEQUENCE</scope>
    <source>
        <strain evidence="1">TG3544</strain>
    </source>
</reference>
<proteinExistence type="predicted"/>
<gene>
    <name evidence="1" type="ORF">K3G42_021570</name>
</gene>
<evidence type="ECO:0000313" key="1">
    <source>
        <dbReference type="EMBL" id="KAH8002239.1"/>
    </source>
</evidence>
<sequence length="152" mass="17344">MNLILTIFEVTLLLILDQLKSYIPCKQTRIDQFYSNNDLLDSYLESMPLSNRSEVLGDDNELGVVSPDIMRHVSRTVDDTQFHQALHSPSKYTDKQNNETESATREKSLSTTDFAMSTNALLELLSKKALLVSKTFDFLCCFPKLFDFLYGS</sequence>
<name>A0ACB8FAN1_9SAUR</name>
<comment type="caution">
    <text evidence="1">The sequence shown here is derived from an EMBL/GenBank/DDBJ whole genome shotgun (WGS) entry which is preliminary data.</text>
</comment>
<keyword evidence="2" id="KW-1185">Reference proteome</keyword>
<dbReference type="EMBL" id="CM037621">
    <property type="protein sequence ID" value="KAH8002239.1"/>
    <property type="molecule type" value="Genomic_DNA"/>
</dbReference>